<dbReference type="AlphaFoldDB" id="A0A9P5ZUZ5"/>
<evidence type="ECO:0008006" key="3">
    <source>
        <dbReference type="Google" id="ProtNLM"/>
    </source>
</evidence>
<keyword evidence="2" id="KW-1185">Reference proteome</keyword>
<dbReference type="OrthoDB" id="613763at2759"/>
<evidence type="ECO:0000313" key="2">
    <source>
        <dbReference type="Proteomes" id="UP000807025"/>
    </source>
</evidence>
<dbReference type="Gene3D" id="3.80.10.10">
    <property type="entry name" value="Ribonuclease Inhibitor"/>
    <property type="match status" value="1"/>
</dbReference>
<evidence type="ECO:0000313" key="1">
    <source>
        <dbReference type="EMBL" id="KAF9494778.1"/>
    </source>
</evidence>
<proteinExistence type="predicted"/>
<sequence length="339" mass="38532">MPPALAPEILQRIFAGVSSIKTLLDILVSSQQFCRLAEPYVYGQIRFPGSVEASKLSSLLESLETSDGRRASYVRSLSFATISNRNEMDLIDKILAKTLKLKSLELCAASRISLEGYFFQRSHSFSLTSLRIVATSAQHDQGLLDFLESQTSLQTLHLRIRTRHEPEDKHSFSPTASFPDLKILSVPSYLVHSFLRTSAHLTRLLVFGSVYWHDPEISTKTMHTLSCLQNFDADDVASLASLFPNLQWLEAPIEAMARLHPRNGKLRGIRFTERSSEGGSPVAMLRLFTVEPNLQFVEYMRYGYDRQYRDGAEPRPVLWLCRSGDEWLVDWERDVVDDD</sequence>
<gene>
    <name evidence="1" type="ORF">BDN71DRAFT_1448331</name>
</gene>
<name>A0A9P5ZUZ5_PLEER</name>
<dbReference type="Proteomes" id="UP000807025">
    <property type="component" value="Unassembled WGS sequence"/>
</dbReference>
<reference evidence="1" key="1">
    <citation type="submission" date="2020-11" db="EMBL/GenBank/DDBJ databases">
        <authorList>
            <consortium name="DOE Joint Genome Institute"/>
            <person name="Ahrendt S."/>
            <person name="Riley R."/>
            <person name="Andreopoulos W."/>
            <person name="Labutti K."/>
            <person name="Pangilinan J."/>
            <person name="Ruiz-Duenas F.J."/>
            <person name="Barrasa J.M."/>
            <person name="Sanchez-Garcia M."/>
            <person name="Camarero S."/>
            <person name="Miyauchi S."/>
            <person name="Serrano A."/>
            <person name="Linde D."/>
            <person name="Babiker R."/>
            <person name="Drula E."/>
            <person name="Ayuso-Fernandez I."/>
            <person name="Pacheco R."/>
            <person name="Padilla G."/>
            <person name="Ferreira P."/>
            <person name="Barriuso J."/>
            <person name="Kellner H."/>
            <person name="Castanera R."/>
            <person name="Alfaro M."/>
            <person name="Ramirez L."/>
            <person name="Pisabarro A.G."/>
            <person name="Kuo A."/>
            <person name="Tritt A."/>
            <person name="Lipzen A."/>
            <person name="He G."/>
            <person name="Yan M."/>
            <person name="Ng V."/>
            <person name="Cullen D."/>
            <person name="Martin F."/>
            <person name="Rosso M.-N."/>
            <person name="Henrissat B."/>
            <person name="Hibbett D."/>
            <person name="Martinez A.T."/>
            <person name="Grigoriev I.V."/>
        </authorList>
    </citation>
    <scope>NUCLEOTIDE SEQUENCE</scope>
    <source>
        <strain evidence="1">ATCC 90797</strain>
    </source>
</reference>
<accession>A0A9P5ZUZ5</accession>
<organism evidence="1 2">
    <name type="scientific">Pleurotus eryngii</name>
    <name type="common">Boletus of the steppes</name>
    <dbReference type="NCBI Taxonomy" id="5323"/>
    <lineage>
        <taxon>Eukaryota</taxon>
        <taxon>Fungi</taxon>
        <taxon>Dikarya</taxon>
        <taxon>Basidiomycota</taxon>
        <taxon>Agaricomycotina</taxon>
        <taxon>Agaricomycetes</taxon>
        <taxon>Agaricomycetidae</taxon>
        <taxon>Agaricales</taxon>
        <taxon>Pleurotineae</taxon>
        <taxon>Pleurotaceae</taxon>
        <taxon>Pleurotus</taxon>
    </lineage>
</organism>
<comment type="caution">
    <text evidence="1">The sequence shown here is derived from an EMBL/GenBank/DDBJ whole genome shotgun (WGS) entry which is preliminary data.</text>
</comment>
<protein>
    <recommendedName>
        <fullName evidence="3">F-box domain-containing protein</fullName>
    </recommendedName>
</protein>
<dbReference type="EMBL" id="MU154568">
    <property type="protein sequence ID" value="KAF9494778.1"/>
    <property type="molecule type" value="Genomic_DNA"/>
</dbReference>
<dbReference type="InterPro" id="IPR032675">
    <property type="entry name" value="LRR_dom_sf"/>
</dbReference>